<dbReference type="EMBL" id="NMUH01004088">
    <property type="protein sequence ID" value="MQM08314.1"/>
    <property type="molecule type" value="Genomic_DNA"/>
</dbReference>
<accession>A0A843WWJ6</accession>
<dbReference type="AlphaFoldDB" id="A0A843WWJ6"/>
<protein>
    <submittedName>
        <fullName evidence="2">Uncharacterized protein</fullName>
    </submittedName>
</protein>
<evidence type="ECO:0000256" key="1">
    <source>
        <dbReference type="SAM" id="MobiDB-lite"/>
    </source>
</evidence>
<proteinExistence type="predicted"/>
<comment type="caution">
    <text evidence="2">The sequence shown here is derived from an EMBL/GenBank/DDBJ whole genome shotgun (WGS) entry which is preliminary data.</text>
</comment>
<gene>
    <name evidence="2" type="ORF">Taro_041170</name>
</gene>
<dbReference type="Proteomes" id="UP000652761">
    <property type="component" value="Unassembled WGS sequence"/>
</dbReference>
<reference evidence="2" key="1">
    <citation type="submission" date="2017-07" db="EMBL/GenBank/DDBJ databases">
        <title>Taro Niue Genome Assembly and Annotation.</title>
        <authorList>
            <person name="Atibalentja N."/>
            <person name="Keating K."/>
            <person name="Fields C.J."/>
        </authorList>
    </citation>
    <scope>NUCLEOTIDE SEQUENCE</scope>
    <source>
        <strain evidence="2">Niue_2</strain>
        <tissue evidence="2">Leaf</tissue>
    </source>
</reference>
<name>A0A843WWJ6_COLES</name>
<sequence>MQLRKPQHYQKQLKRPWNQARRDSGGLEVWLKEKTSRNLWRERLKASNLMEVDVGGEGPPMDTTTPSSADLLFLARRGTTPWIPHQKYVQSSLNAQLSKEYVRKL</sequence>
<evidence type="ECO:0000313" key="3">
    <source>
        <dbReference type="Proteomes" id="UP000652761"/>
    </source>
</evidence>
<evidence type="ECO:0000313" key="2">
    <source>
        <dbReference type="EMBL" id="MQM08314.1"/>
    </source>
</evidence>
<feature type="compositionally biased region" description="Basic residues" evidence="1">
    <location>
        <begin position="1"/>
        <end position="14"/>
    </location>
</feature>
<keyword evidence="3" id="KW-1185">Reference proteome</keyword>
<organism evidence="2 3">
    <name type="scientific">Colocasia esculenta</name>
    <name type="common">Wild taro</name>
    <name type="synonym">Arum esculentum</name>
    <dbReference type="NCBI Taxonomy" id="4460"/>
    <lineage>
        <taxon>Eukaryota</taxon>
        <taxon>Viridiplantae</taxon>
        <taxon>Streptophyta</taxon>
        <taxon>Embryophyta</taxon>
        <taxon>Tracheophyta</taxon>
        <taxon>Spermatophyta</taxon>
        <taxon>Magnoliopsida</taxon>
        <taxon>Liliopsida</taxon>
        <taxon>Araceae</taxon>
        <taxon>Aroideae</taxon>
        <taxon>Colocasieae</taxon>
        <taxon>Colocasia</taxon>
    </lineage>
</organism>
<feature type="region of interest" description="Disordered" evidence="1">
    <location>
        <begin position="1"/>
        <end position="20"/>
    </location>
</feature>